<evidence type="ECO:0000256" key="1">
    <source>
        <dbReference type="ARBA" id="ARBA00001232"/>
    </source>
</evidence>
<evidence type="ECO:0000313" key="11">
    <source>
        <dbReference type="EMBL" id="MFD1384040.1"/>
    </source>
</evidence>
<evidence type="ECO:0000256" key="5">
    <source>
        <dbReference type="ARBA" id="ARBA00023098"/>
    </source>
</evidence>
<evidence type="ECO:0000313" key="12">
    <source>
        <dbReference type="Proteomes" id="UP001597059"/>
    </source>
</evidence>
<dbReference type="PANTHER" id="PTHR30100">
    <property type="entry name" value="FATTY ACID/PHOSPHOLIPID SYNTHESIS PROTEIN PLSX"/>
    <property type="match status" value="1"/>
</dbReference>
<keyword evidence="5 10" id="KW-0443">Lipid metabolism</keyword>
<sequence length="316" mass="33940">MIRVAIDAMGGDLGPRIAFQATQKILAAFADVEVRFYFDPQHFTVPEGASSNRFTSVSCSEHVASTESVDRALFKRCDATIFRALTDLAGEQVDVVVTFGNTAAMVALTRYIVGLLRPKLYPALIREMRPAPLKCLVDLGANVHCPADMLTGFALLGSAYLEARSDDAANVALLNVGVETSKGSSVIKDCYQMLSARSWPAFSGFAEGFELFDGGKNVIVCDGMVGNAVLKASEGLFAFLLSQLSQHSMDTTAVEKLVRAENRHGACLVGVKGNLVKGHGRSDEKAMVGAIEYGIDIARTNLSKKIEQKLIQQGVL</sequence>
<dbReference type="Pfam" id="PF02504">
    <property type="entry name" value="FA_synthesis"/>
    <property type="match status" value="1"/>
</dbReference>
<comment type="caution">
    <text evidence="11">The sequence shown here is derived from an EMBL/GenBank/DDBJ whole genome shotgun (WGS) entry which is preliminary data.</text>
</comment>
<dbReference type="SUPFAM" id="SSF53659">
    <property type="entry name" value="Isocitrate/Isopropylmalate dehydrogenase-like"/>
    <property type="match status" value="1"/>
</dbReference>
<dbReference type="PIRSF" id="PIRSF002465">
    <property type="entry name" value="Phsphlp_syn_PlsX"/>
    <property type="match status" value="1"/>
</dbReference>
<gene>
    <name evidence="10" type="primary">plsX</name>
    <name evidence="11" type="ORF">ACFQ45_11705</name>
</gene>
<evidence type="ECO:0000256" key="7">
    <source>
        <dbReference type="ARBA" id="ARBA00023264"/>
    </source>
</evidence>
<evidence type="ECO:0000256" key="9">
    <source>
        <dbReference type="ARBA" id="ARBA00046608"/>
    </source>
</evidence>
<dbReference type="InterPro" id="IPR003664">
    <property type="entry name" value="FA_synthesis"/>
</dbReference>
<comment type="subcellular location">
    <subcellularLocation>
        <location evidence="10">Cytoplasm</location>
    </subcellularLocation>
    <text evidence="10">Associated with the membrane possibly through PlsY.</text>
</comment>
<evidence type="ECO:0000256" key="6">
    <source>
        <dbReference type="ARBA" id="ARBA00023209"/>
    </source>
</evidence>
<comment type="pathway">
    <text evidence="10">Lipid metabolism; phospholipid metabolism.</text>
</comment>
<keyword evidence="7 10" id="KW-1208">Phospholipid metabolism</keyword>
<dbReference type="Gene3D" id="3.40.718.10">
    <property type="entry name" value="Isopropylmalate Dehydrogenase"/>
    <property type="match status" value="1"/>
</dbReference>
<evidence type="ECO:0000256" key="8">
    <source>
        <dbReference type="ARBA" id="ARBA00024069"/>
    </source>
</evidence>
<evidence type="ECO:0000256" key="2">
    <source>
        <dbReference type="ARBA" id="ARBA00022490"/>
    </source>
</evidence>
<keyword evidence="4 10" id="KW-0808">Transferase</keyword>
<dbReference type="Proteomes" id="UP001597059">
    <property type="component" value="Unassembled WGS sequence"/>
</dbReference>
<comment type="catalytic activity">
    <reaction evidence="1 10">
        <text>a fatty acyl-[ACP] + phosphate = an acyl phosphate + holo-[ACP]</text>
        <dbReference type="Rhea" id="RHEA:42292"/>
        <dbReference type="Rhea" id="RHEA-COMP:9685"/>
        <dbReference type="Rhea" id="RHEA-COMP:14125"/>
        <dbReference type="ChEBI" id="CHEBI:43474"/>
        <dbReference type="ChEBI" id="CHEBI:59918"/>
        <dbReference type="ChEBI" id="CHEBI:64479"/>
        <dbReference type="ChEBI" id="CHEBI:138651"/>
        <dbReference type="EC" id="2.3.1.274"/>
    </reaction>
</comment>
<keyword evidence="2 10" id="KW-0963">Cytoplasm</keyword>
<dbReference type="EMBL" id="JBHTMN010000012">
    <property type="protein sequence ID" value="MFD1384040.1"/>
    <property type="molecule type" value="Genomic_DNA"/>
</dbReference>
<evidence type="ECO:0000256" key="3">
    <source>
        <dbReference type="ARBA" id="ARBA00022516"/>
    </source>
</evidence>
<evidence type="ECO:0000256" key="4">
    <source>
        <dbReference type="ARBA" id="ARBA00022679"/>
    </source>
</evidence>
<dbReference type="InterPro" id="IPR012281">
    <property type="entry name" value="Phospholipid_synth_PlsX-like"/>
</dbReference>
<comment type="similarity">
    <text evidence="10">Belongs to the PlsX family.</text>
</comment>
<keyword evidence="3 10" id="KW-0444">Lipid biosynthesis</keyword>
<dbReference type="PANTHER" id="PTHR30100:SF1">
    <property type="entry name" value="PHOSPHATE ACYLTRANSFERASE"/>
    <property type="match status" value="1"/>
</dbReference>
<dbReference type="RefSeq" id="WP_377367880.1">
    <property type="nucleotide sequence ID" value="NZ_JBHTMN010000012.1"/>
</dbReference>
<reference evidence="12" key="1">
    <citation type="journal article" date="2019" name="Int. J. Syst. Evol. Microbiol.">
        <title>The Global Catalogue of Microorganisms (GCM) 10K type strain sequencing project: providing services to taxonomists for standard genome sequencing and annotation.</title>
        <authorList>
            <consortium name="The Broad Institute Genomics Platform"/>
            <consortium name="The Broad Institute Genome Sequencing Center for Infectious Disease"/>
            <person name="Wu L."/>
            <person name="Ma J."/>
        </authorList>
    </citation>
    <scope>NUCLEOTIDE SEQUENCE [LARGE SCALE GENOMIC DNA]</scope>
    <source>
        <strain evidence="12">JCM 30774</strain>
    </source>
</reference>
<accession>A0ABW4B625</accession>
<organism evidence="11 12">
    <name type="scientific">Rhodanobacter aciditrophus</name>
    <dbReference type="NCBI Taxonomy" id="1623218"/>
    <lineage>
        <taxon>Bacteria</taxon>
        <taxon>Pseudomonadati</taxon>
        <taxon>Pseudomonadota</taxon>
        <taxon>Gammaproteobacteria</taxon>
        <taxon>Lysobacterales</taxon>
        <taxon>Rhodanobacteraceae</taxon>
        <taxon>Rhodanobacter</taxon>
    </lineage>
</organism>
<name>A0ABW4B625_9GAMM</name>
<dbReference type="HAMAP" id="MF_00019">
    <property type="entry name" value="PlsX"/>
    <property type="match status" value="1"/>
</dbReference>
<comment type="function">
    <text evidence="10">Catalyzes the reversible formation of acyl-phosphate (acyl-PO(4)) from acyl-[acyl-carrier-protein] (acyl-ACP). This enzyme utilizes acyl-ACP as fatty acyl donor, but not acyl-CoA.</text>
</comment>
<protein>
    <recommendedName>
        <fullName evidence="8 10">Phosphate acyltransferase</fullName>
        <ecNumber evidence="8 10">2.3.1.274</ecNumber>
    </recommendedName>
    <alternativeName>
        <fullName evidence="10">Acyl-ACP phosphotransacylase</fullName>
    </alternativeName>
    <alternativeName>
        <fullName evidence="10">Acyl-[acyl-carrier-protein]--phosphate acyltransferase</fullName>
    </alternativeName>
    <alternativeName>
        <fullName evidence="10">Phosphate-acyl-ACP acyltransferase</fullName>
    </alternativeName>
</protein>
<dbReference type="EC" id="2.3.1.274" evidence="8 10"/>
<proteinExistence type="inferred from homology"/>
<evidence type="ECO:0000256" key="10">
    <source>
        <dbReference type="HAMAP-Rule" id="MF_00019"/>
    </source>
</evidence>
<comment type="subunit">
    <text evidence="9 10">Homodimer. Probably interacts with PlsY.</text>
</comment>
<keyword evidence="12" id="KW-1185">Reference proteome</keyword>
<keyword evidence="6 10" id="KW-0594">Phospholipid biosynthesis</keyword>